<dbReference type="InterPro" id="IPR000182">
    <property type="entry name" value="GNAT_dom"/>
</dbReference>
<dbReference type="Proteomes" id="UP000440498">
    <property type="component" value="Unassembled WGS sequence"/>
</dbReference>
<dbReference type="GO" id="GO:0016747">
    <property type="term" value="F:acyltransferase activity, transferring groups other than amino-acyl groups"/>
    <property type="evidence" value="ECO:0007669"/>
    <property type="project" value="InterPro"/>
</dbReference>
<sequence>MDHSSRDAGGPARYCPPSLFGDAEKETDLDAYSAWVAEAIEAGRYIGLLVEQDGNTIAGAGITVLDWGPTRGDSCTERGRVVNVFTAPAWRRHGIAKQLVTALIDMAETQGINTFSLAATDDAVDMYAQLGFAPYQSEMLRKAKEGGVI</sequence>
<evidence type="ECO:0000313" key="4">
    <source>
        <dbReference type="EMBL" id="MQA37081.1"/>
    </source>
</evidence>
<evidence type="ECO:0000256" key="2">
    <source>
        <dbReference type="ARBA" id="ARBA00023315"/>
    </source>
</evidence>
<dbReference type="Pfam" id="PF00583">
    <property type="entry name" value="Acetyltransf_1"/>
    <property type="match status" value="1"/>
</dbReference>
<dbReference type="SUPFAM" id="SSF55729">
    <property type="entry name" value="Acyl-CoA N-acyltransferases (Nat)"/>
    <property type="match status" value="1"/>
</dbReference>
<gene>
    <name evidence="4" type="ORF">GEV02_02865</name>
</gene>
<keyword evidence="5" id="KW-1185">Reference proteome</keyword>
<name>A0A6A7MVL4_9BURK</name>
<feature type="domain" description="N-acetyltransferase" evidence="3">
    <location>
        <begin position="1"/>
        <end position="149"/>
    </location>
</feature>
<dbReference type="InterPro" id="IPR016181">
    <property type="entry name" value="Acyl_CoA_acyltransferase"/>
</dbReference>
<dbReference type="CDD" id="cd04301">
    <property type="entry name" value="NAT_SF"/>
    <property type="match status" value="1"/>
</dbReference>
<dbReference type="EMBL" id="WHUG01000001">
    <property type="protein sequence ID" value="MQA37081.1"/>
    <property type="molecule type" value="Genomic_DNA"/>
</dbReference>
<accession>A0A6A7MVL4</accession>
<evidence type="ECO:0000313" key="5">
    <source>
        <dbReference type="Proteomes" id="UP000440498"/>
    </source>
</evidence>
<dbReference type="PANTHER" id="PTHR43877:SF1">
    <property type="entry name" value="ACETYLTRANSFERASE"/>
    <property type="match status" value="1"/>
</dbReference>
<dbReference type="InterPro" id="IPR050832">
    <property type="entry name" value="Bact_Acetyltransf"/>
</dbReference>
<dbReference type="Gene3D" id="3.40.630.30">
    <property type="match status" value="1"/>
</dbReference>
<keyword evidence="1 4" id="KW-0808">Transferase</keyword>
<dbReference type="PANTHER" id="PTHR43877">
    <property type="entry name" value="AMINOALKYLPHOSPHONATE N-ACETYLTRANSFERASE-RELATED-RELATED"/>
    <property type="match status" value="1"/>
</dbReference>
<comment type="caution">
    <text evidence="4">The sequence shown here is derived from an EMBL/GenBank/DDBJ whole genome shotgun (WGS) entry which is preliminary data.</text>
</comment>
<evidence type="ECO:0000256" key="1">
    <source>
        <dbReference type="ARBA" id="ARBA00022679"/>
    </source>
</evidence>
<keyword evidence="2" id="KW-0012">Acyltransferase</keyword>
<proteinExistence type="predicted"/>
<evidence type="ECO:0000259" key="3">
    <source>
        <dbReference type="PROSITE" id="PS51186"/>
    </source>
</evidence>
<protein>
    <submittedName>
        <fullName evidence="4">GNAT family N-acetyltransferase</fullName>
    </submittedName>
</protein>
<dbReference type="RefSeq" id="WP_152836416.1">
    <property type="nucleotide sequence ID" value="NZ_WHUG01000001.1"/>
</dbReference>
<reference evidence="4 5" key="1">
    <citation type="submission" date="2019-10" db="EMBL/GenBank/DDBJ databases">
        <title>Two novel species isolated from a subtropical stream in China.</title>
        <authorList>
            <person name="Lu H."/>
        </authorList>
    </citation>
    <scope>NUCLEOTIDE SEQUENCE [LARGE SCALE GENOMIC DNA]</scope>
    <source>
        <strain evidence="4 5">FT29W</strain>
    </source>
</reference>
<dbReference type="PROSITE" id="PS51186">
    <property type="entry name" value="GNAT"/>
    <property type="match status" value="1"/>
</dbReference>
<organism evidence="4 5">
    <name type="scientific">Rugamonas aquatica</name>
    <dbReference type="NCBI Taxonomy" id="2743357"/>
    <lineage>
        <taxon>Bacteria</taxon>
        <taxon>Pseudomonadati</taxon>
        <taxon>Pseudomonadota</taxon>
        <taxon>Betaproteobacteria</taxon>
        <taxon>Burkholderiales</taxon>
        <taxon>Oxalobacteraceae</taxon>
        <taxon>Telluria group</taxon>
        <taxon>Rugamonas</taxon>
    </lineage>
</organism>
<dbReference type="AlphaFoldDB" id="A0A6A7MVL4"/>